<dbReference type="Pfam" id="PF05698">
    <property type="entry name" value="Trigger_C"/>
    <property type="match status" value="1"/>
</dbReference>
<evidence type="ECO:0000256" key="3">
    <source>
        <dbReference type="ARBA" id="ARBA00013194"/>
    </source>
</evidence>
<dbReference type="Gene3D" id="1.10.3120.10">
    <property type="entry name" value="Trigger factor, C-terminal domain"/>
    <property type="match status" value="1"/>
</dbReference>
<dbReference type="SUPFAM" id="SSF109998">
    <property type="entry name" value="Triger factor/SurA peptide-binding domain-like"/>
    <property type="match status" value="1"/>
</dbReference>
<dbReference type="AlphaFoldDB" id="A0A3B0ZG46"/>
<protein>
    <recommendedName>
        <fullName evidence="3">peptidylprolyl isomerase</fullName>
        <ecNumber evidence="3">5.2.1.8</ecNumber>
    </recommendedName>
</protein>
<feature type="domain" description="PPIase FKBP-type" evidence="7">
    <location>
        <begin position="161"/>
        <end position="246"/>
    </location>
</feature>
<comment type="similarity">
    <text evidence="2">Belongs to the FKBP-type PPIase family. Tig subfamily.</text>
</comment>
<keyword evidence="5" id="KW-0143">Chaperone</keyword>
<evidence type="ECO:0000313" key="8">
    <source>
        <dbReference type="EMBL" id="VAW92375.1"/>
    </source>
</evidence>
<keyword evidence="8" id="KW-0132">Cell division</keyword>
<dbReference type="InterPro" id="IPR008881">
    <property type="entry name" value="Trigger_fac_ribosome-bd_bac"/>
</dbReference>
<dbReference type="HAMAP" id="MF_00303">
    <property type="entry name" value="Trigger_factor_Tig"/>
    <property type="match status" value="1"/>
</dbReference>
<dbReference type="EMBL" id="UOFR01000014">
    <property type="protein sequence ID" value="VAW92375.1"/>
    <property type="molecule type" value="Genomic_DNA"/>
</dbReference>
<proteinExistence type="inferred from homology"/>
<evidence type="ECO:0000256" key="2">
    <source>
        <dbReference type="ARBA" id="ARBA00005464"/>
    </source>
</evidence>
<keyword evidence="6 8" id="KW-0413">Isomerase</keyword>
<dbReference type="Gene3D" id="3.10.50.40">
    <property type="match status" value="1"/>
</dbReference>
<comment type="catalytic activity">
    <reaction evidence="1">
        <text>[protein]-peptidylproline (omega=180) = [protein]-peptidylproline (omega=0)</text>
        <dbReference type="Rhea" id="RHEA:16237"/>
        <dbReference type="Rhea" id="RHEA-COMP:10747"/>
        <dbReference type="Rhea" id="RHEA-COMP:10748"/>
        <dbReference type="ChEBI" id="CHEBI:83833"/>
        <dbReference type="ChEBI" id="CHEBI:83834"/>
        <dbReference type="EC" id="5.2.1.8"/>
    </reaction>
</comment>
<dbReference type="GO" id="GO:0044183">
    <property type="term" value="F:protein folding chaperone"/>
    <property type="evidence" value="ECO:0007669"/>
    <property type="project" value="TreeGrafter"/>
</dbReference>
<sequence>MQVSVESPSAIERKVTVSVEENKIDEAVQSKLQNLTKTVSLKGFRAGKVPINVVKQRYGTQVRIEVLQDVIQSTFYEAIQQEKLNPAGNPNFDPKPSNPGDGLEYTATFEIYPEVAIADITSLEIEKPVAVIEEADMEKMIEIIQKQNISWEEADRAAKTEDKASIDFVGTIDGVAFEGGTGNDMSIELGKGQLIPGFEDGIVGMKVGDEKTLDLSFPDTYQKEDLAGKAVQFAVTLKKLEQPVLPEVNEELFKKMGLEGNGMDDFRDEIRSNMQRELDNSLTGKVKQAVMDKLLDAHELDIPKALIENESQALVQQMLGNMQQQGMDPAQMKLAPEMFEGEAKRRVSLGLIMAEIVKQEGITADEAEIKKKVDSIAEPYEHSEQVVEYYYGDKRRLSEIGSMVIEEQVVDWVLEKAKISDKSMTFNEIMYPNGQK</sequence>
<evidence type="ECO:0000256" key="4">
    <source>
        <dbReference type="ARBA" id="ARBA00023110"/>
    </source>
</evidence>
<dbReference type="GO" id="GO:0015031">
    <property type="term" value="P:protein transport"/>
    <property type="evidence" value="ECO:0007669"/>
    <property type="project" value="InterPro"/>
</dbReference>
<keyword evidence="8" id="KW-0131">Cell cycle</keyword>
<dbReference type="InterPro" id="IPR036611">
    <property type="entry name" value="Trigger_fac_ribosome-bd_sf"/>
</dbReference>
<dbReference type="InterPro" id="IPR037041">
    <property type="entry name" value="Trigger_fac_C_sf"/>
</dbReference>
<dbReference type="PANTHER" id="PTHR30560:SF3">
    <property type="entry name" value="TRIGGER FACTOR-LIKE PROTEIN TIG, CHLOROPLASTIC"/>
    <property type="match status" value="1"/>
</dbReference>
<dbReference type="InterPro" id="IPR027304">
    <property type="entry name" value="Trigger_fact/SurA_dom_sf"/>
</dbReference>
<dbReference type="InterPro" id="IPR008880">
    <property type="entry name" value="Trigger_fac_C"/>
</dbReference>
<reference evidence="8" key="1">
    <citation type="submission" date="2018-06" db="EMBL/GenBank/DDBJ databases">
        <authorList>
            <person name="Zhirakovskaya E."/>
        </authorList>
    </citation>
    <scope>NUCLEOTIDE SEQUENCE</scope>
</reference>
<name>A0A3B0ZG46_9ZZZZ</name>
<evidence type="ECO:0000259" key="7">
    <source>
        <dbReference type="PROSITE" id="PS50059"/>
    </source>
</evidence>
<dbReference type="FunFam" id="3.10.50.40:FF:000001">
    <property type="entry name" value="Trigger factor"/>
    <property type="match status" value="1"/>
</dbReference>
<dbReference type="PROSITE" id="PS50059">
    <property type="entry name" value="FKBP_PPIASE"/>
    <property type="match status" value="1"/>
</dbReference>
<evidence type="ECO:0000256" key="1">
    <source>
        <dbReference type="ARBA" id="ARBA00000971"/>
    </source>
</evidence>
<organism evidence="8">
    <name type="scientific">hydrothermal vent metagenome</name>
    <dbReference type="NCBI Taxonomy" id="652676"/>
    <lineage>
        <taxon>unclassified sequences</taxon>
        <taxon>metagenomes</taxon>
        <taxon>ecological metagenomes</taxon>
    </lineage>
</organism>
<gene>
    <name evidence="8" type="ORF">MNBD_GAMMA21-1271</name>
</gene>
<dbReference type="Gene3D" id="3.30.70.1050">
    <property type="entry name" value="Trigger factor ribosome-binding domain"/>
    <property type="match status" value="1"/>
</dbReference>
<keyword evidence="4" id="KW-0697">Rotamase</keyword>
<dbReference type="InterPro" id="IPR046357">
    <property type="entry name" value="PPIase_dom_sf"/>
</dbReference>
<evidence type="ECO:0000256" key="6">
    <source>
        <dbReference type="ARBA" id="ARBA00023235"/>
    </source>
</evidence>
<dbReference type="SUPFAM" id="SSF102735">
    <property type="entry name" value="Trigger factor ribosome-binding domain"/>
    <property type="match status" value="1"/>
</dbReference>
<dbReference type="Pfam" id="PF00254">
    <property type="entry name" value="FKBP_C"/>
    <property type="match status" value="1"/>
</dbReference>
<dbReference type="Pfam" id="PF05697">
    <property type="entry name" value="Trigger_N"/>
    <property type="match status" value="1"/>
</dbReference>
<dbReference type="NCBIfam" id="TIGR00115">
    <property type="entry name" value="tig"/>
    <property type="match status" value="1"/>
</dbReference>
<evidence type="ECO:0000256" key="5">
    <source>
        <dbReference type="ARBA" id="ARBA00023186"/>
    </source>
</evidence>
<dbReference type="SUPFAM" id="SSF54534">
    <property type="entry name" value="FKBP-like"/>
    <property type="match status" value="1"/>
</dbReference>
<dbReference type="EC" id="5.2.1.8" evidence="3"/>
<dbReference type="GO" id="GO:0051301">
    <property type="term" value="P:cell division"/>
    <property type="evidence" value="ECO:0007669"/>
    <property type="project" value="UniProtKB-KW"/>
</dbReference>
<accession>A0A3B0ZG46</accession>
<dbReference type="PIRSF" id="PIRSF003095">
    <property type="entry name" value="Trigger_factor"/>
    <property type="match status" value="1"/>
</dbReference>
<dbReference type="InterPro" id="IPR001179">
    <property type="entry name" value="PPIase_FKBP_dom"/>
</dbReference>
<dbReference type="GO" id="GO:0051083">
    <property type="term" value="P:'de novo' cotranslational protein folding"/>
    <property type="evidence" value="ECO:0007669"/>
    <property type="project" value="TreeGrafter"/>
</dbReference>
<dbReference type="PANTHER" id="PTHR30560">
    <property type="entry name" value="TRIGGER FACTOR CHAPERONE AND PEPTIDYL-PROLYL CIS/TRANS ISOMERASE"/>
    <property type="match status" value="1"/>
</dbReference>
<dbReference type="GO" id="GO:0003755">
    <property type="term" value="F:peptidyl-prolyl cis-trans isomerase activity"/>
    <property type="evidence" value="ECO:0007669"/>
    <property type="project" value="UniProtKB-KW"/>
</dbReference>
<dbReference type="GO" id="GO:0043022">
    <property type="term" value="F:ribosome binding"/>
    <property type="evidence" value="ECO:0007669"/>
    <property type="project" value="TreeGrafter"/>
</dbReference>
<dbReference type="InterPro" id="IPR005215">
    <property type="entry name" value="Trig_fac"/>
</dbReference>
<dbReference type="GO" id="GO:0043335">
    <property type="term" value="P:protein unfolding"/>
    <property type="evidence" value="ECO:0007669"/>
    <property type="project" value="TreeGrafter"/>
</dbReference>